<keyword evidence="5" id="KW-0378">Hydrolase</keyword>
<dbReference type="Proteomes" id="UP000297635">
    <property type="component" value="Unassembled WGS sequence"/>
</dbReference>
<keyword evidence="3" id="KW-0328">Glycosyltransferase</keyword>
<gene>
    <name evidence="12" type="ORF">EZ315_10790</name>
</gene>
<comment type="caution">
    <text evidence="12">The sequence shown here is derived from an EMBL/GenBank/DDBJ whole genome shotgun (WGS) entry which is preliminary data.</text>
</comment>
<evidence type="ECO:0000256" key="9">
    <source>
        <dbReference type="PROSITE-ProRule" id="PRU01373"/>
    </source>
</evidence>
<dbReference type="GO" id="GO:0071555">
    <property type="term" value="P:cell wall organization"/>
    <property type="evidence" value="ECO:0007669"/>
    <property type="project" value="UniProtKB-UniRule"/>
</dbReference>
<evidence type="ECO:0000313" key="12">
    <source>
        <dbReference type="EMBL" id="TGG36348.1"/>
    </source>
</evidence>
<keyword evidence="7 9" id="KW-0573">Peptidoglycan synthesis</keyword>
<feature type="domain" description="L,D-TPase catalytic" evidence="11">
    <location>
        <begin position="72"/>
        <end position="199"/>
    </location>
</feature>
<evidence type="ECO:0000256" key="4">
    <source>
        <dbReference type="ARBA" id="ARBA00022679"/>
    </source>
</evidence>
<keyword evidence="13" id="KW-1185">Reference proteome</keyword>
<comment type="pathway">
    <text evidence="1 9">Cell wall biogenesis; peptidoglycan biosynthesis.</text>
</comment>
<name>A0A4Z0V395_9BACT</name>
<keyword evidence="6 9" id="KW-0133">Cell shape</keyword>
<evidence type="ECO:0000256" key="3">
    <source>
        <dbReference type="ARBA" id="ARBA00022676"/>
    </source>
</evidence>
<dbReference type="EMBL" id="SJSA01000002">
    <property type="protein sequence ID" value="TGG36348.1"/>
    <property type="molecule type" value="Genomic_DNA"/>
</dbReference>
<dbReference type="PANTHER" id="PTHR30582:SF24">
    <property type="entry name" value="L,D-TRANSPEPTIDASE ERFK_SRFK-RELATED"/>
    <property type="match status" value="1"/>
</dbReference>
<dbReference type="InterPro" id="IPR038063">
    <property type="entry name" value="Transpep_catalytic_dom"/>
</dbReference>
<dbReference type="GeneID" id="82150274"/>
<dbReference type="GO" id="GO:0071972">
    <property type="term" value="F:peptidoglycan L,D-transpeptidase activity"/>
    <property type="evidence" value="ECO:0007669"/>
    <property type="project" value="TreeGrafter"/>
</dbReference>
<evidence type="ECO:0000256" key="8">
    <source>
        <dbReference type="ARBA" id="ARBA00023316"/>
    </source>
</evidence>
<dbReference type="GO" id="GO:0005576">
    <property type="term" value="C:extracellular region"/>
    <property type="evidence" value="ECO:0007669"/>
    <property type="project" value="TreeGrafter"/>
</dbReference>
<keyword evidence="8 9" id="KW-0961">Cell wall biogenesis/degradation</keyword>
<dbReference type="GO" id="GO:0008360">
    <property type="term" value="P:regulation of cell shape"/>
    <property type="evidence" value="ECO:0007669"/>
    <property type="project" value="UniProtKB-UniRule"/>
</dbReference>
<dbReference type="PROSITE" id="PS52029">
    <property type="entry name" value="LD_TPASE"/>
    <property type="match status" value="1"/>
</dbReference>
<evidence type="ECO:0000256" key="2">
    <source>
        <dbReference type="ARBA" id="ARBA00005992"/>
    </source>
</evidence>
<evidence type="ECO:0000256" key="5">
    <source>
        <dbReference type="ARBA" id="ARBA00022801"/>
    </source>
</evidence>
<dbReference type="InterPro" id="IPR050979">
    <property type="entry name" value="LD-transpeptidase"/>
</dbReference>
<comment type="similarity">
    <text evidence="2">Belongs to the YkuD family.</text>
</comment>
<dbReference type="GO" id="GO:0018104">
    <property type="term" value="P:peptidoglycan-protein cross-linking"/>
    <property type="evidence" value="ECO:0007669"/>
    <property type="project" value="TreeGrafter"/>
</dbReference>
<keyword evidence="10" id="KW-0732">Signal</keyword>
<feature type="chain" id="PRO_5021234142" evidence="10">
    <location>
        <begin position="19"/>
        <end position="207"/>
    </location>
</feature>
<feature type="signal peptide" evidence="10">
    <location>
        <begin position="1"/>
        <end position="18"/>
    </location>
</feature>
<evidence type="ECO:0000256" key="6">
    <source>
        <dbReference type="ARBA" id="ARBA00022960"/>
    </source>
</evidence>
<dbReference type="AlphaFoldDB" id="A0A4Z0V395"/>
<dbReference type="SUPFAM" id="SSF141523">
    <property type="entry name" value="L,D-transpeptidase catalytic domain-like"/>
    <property type="match status" value="1"/>
</dbReference>
<dbReference type="CDD" id="cd16913">
    <property type="entry name" value="YkuD_like"/>
    <property type="match status" value="1"/>
</dbReference>
<evidence type="ECO:0000256" key="1">
    <source>
        <dbReference type="ARBA" id="ARBA00004752"/>
    </source>
</evidence>
<protein>
    <submittedName>
        <fullName evidence="12">Murein L,D-transpeptidase</fullName>
    </submittedName>
</protein>
<dbReference type="GO" id="GO:0016757">
    <property type="term" value="F:glycosyltransferase activity"/>
    <property type="evidence" value="ECO:0007669"/>
    <property type="project" value="UniProtKB-KW"/>
</dbReference>
<sequence>MKLLLSLLCLFSPTLTLADTIDEEYELSPQVTALVMGYKGTSTPCIPDPDEEQWTILDSPSSSAPGRMRLPKHIVVDKPHTRLYVINMFGDTLCRYRVCASLKRGQKQKMDDWRTPEGTFGLMGVYNSTDWTYKDTQDKCYGPYFVSLITPRFWGIGIHGTNSPYSVPGRRSHGCMRMHNEDILIVRQMVDKDSKVTILPDPVPDVD</sequence>
<proteinExistence type="inferred from homology"/>
<feature type="active site" description="Nucleophile" evidence="9">
    <location>
        <position position="175"/>
    </location>
</feature>
<accession>A0A4Z0V395</accession>
<feature type="active site" description="Proton donor/acceptor" evidence="9">
    <location>
        <position position="159"/>
    </location>
</feature>
<dbReference type="PANTHER" id="PTHR30582">
    <property type="entry name" value="L,D-TRANSPEPTIDASE"/>
    <property type="match status" value="1"/>
</dbReference>
<dbReference type="UniPathway" id="UPA00219"/>
<dbReference type="Pfam" id="PF03734">
    <property type="entry name" value="YkuD"/>
    <property type="match status" value="1"/>
</dbReference>
<reference evidence="12 13" key="1">
    <citation type="submission" date="2019-02" db="EMBL/GenBank/DDBJ databases">
        <title>Isolation and identification of novel species under the genus Muribaculum.</title>
        <authorList>
            <person name="Miyake S."/>
            <person name="Ding Y."/>
            <person name="Low A."/>
            <person name="Soh M."/>
            <person name="Seedorf H."/>
        </authorList>
    </citation>
    <scope>NUCLEOTIDE SEQUENCE [LARGE SCALE GENOMIC DNA]</scope>
    <source>
        <strain evidence="12 13">TLL-A3</strain>
    </source>
</reference>
<keyword evidence="4" id="KW-0808">Transferase</keyword>
<evidence type="ECO:0000259" key="11">
    <source>
        <dbReference type="PROSITE" id="PS52029"/>
    </source>
</evidence>
<organism evidence="12 13">
    <name type="scientific">Duncaniella freteri</name>
    <dbReference type="NCBI Taxonomy" id="2530391"/>
    <lineage>
        <taxon>Bacteria</taxon>
        <taxon>Pseudomonadati</taxon>
        <taxon>Bacteroidota</taxon>
        <taxon>Bacteroidia</taxon>
        <taxon>Bacteroidales</taxon>
        <taxon>Muribaculaceae</taxon>
        <taxon>Duncaniella</taxon>
    </lineage>
</organism>
<evidence type="ECO:0000256" key="7">
    <source>
        <dbReference type="ARBA" id="ARBA00022984"/>
    </source>
</evidence>
<evidence type="ECO:0000256" key="10">
    <source>
        <dbReference type="SAM" id="SignalP"/>
    </source>
</evidence>
<dbReference type="RefSeq" id="WP_135472087.1">
    <property type="nucleotide sequence ID" value="NZ_CASJDB010000018.1"/>
</dbReference>
<dbReference type="InterPro" id="IPR005490">
    <property type="entry name" value="LD_TPept_cat_dom"/>
</dbReference>
<evidence type="ECO:0000313" key="13">
    <source>
        <dbReference type="Proteomes" id="UP000297635"/>
    </source>
</evidence>
<dbReference type="Gene3D" id="2.40.440.10">
    <property type="entry name" value="L,D-transpeptidase catalytic domain-like"/>
    <property type="match status" value="1"/>
</dbReference>